<evidence type="ECO:0008006" key="3">
    <source>
        <dbReference type="Google" id="ProtNLM"/>
    </source>
</evidence>
<organism evidence="1 2">
    <name type="scientific">Aquimarina rubra</name>
    <dbReference type="NCBI Taxonomy" id="1920033"/>
    <lineage>
        <taxon>Bacteria</taxon>
        <taxon>Pseudomonadati</taxon>
        <taxon>Bacteroidota</taxon>
        <taxon>Flavobacteriia</taxon>
        <taxon>Flavobacteriales</taxon>
        <taxon>Flavobacteriaceae</taxon>
        <taxon>Aquimarina</taxon>
    </lineage>
</organism>
<gene>
    <name evidence="1" type="ORF">ACFSR1_13280</name>
</gene>
<sequence length="89" mass="10647">MNTRKLELIQLIMDCHNIEILNEIESILNEIPDNMVLEPNQMYKADSIDLVPDSHYVHLEEDRRRHLNGETKGSTWDEVEKRLRKKYDL</sequence>
<reference evidence="2" key="1">
    <citation type="journal article" date="2019" name="Int. J. Syst. Evol. Microbiol.">
        <title>The Global Catalogue of Microorganisms (GCM) 10K type strain sequencing project: providing services to taxonomists for standard genome sequencing and annotation.</title>
        <authorList>
            <consortium name="The Broad Institute Genomics Platform"/>
            <consortium name="The Broad Institute Genome Sequencing Center for Infectious Disease"/>
            <person name="Wu L."/>
            <person name="Ma J."/>
        </authorList>
    </citation>
    <scope>NUCLEOTIDE SEQUENCE [LARGE SCALE GENOMIC DNA]</scope>
    <source>
        <strain evidence="2">KCTC 52274</strain>
    </source>
</reference>
<comment type="caution">
    <text evidence="1">The sequence shown here is derived from an EMBL/GenBank/DDBJ whole genome shotgun (WGS) entry which is preliminary data.</text>
</comment>
<dbReference type="Proteomes" id="UP001597319">
    <property type="component" value="Unassembled WGS sequence"/>
</dbReference>
<evidence type="ECO:0000313" key="2">
    <source>
        <dbReference type="Proteomes" id="UP001597319"/>
    </source>
</evidence>
<accession>A0ABW5LIL1</accession>
<proteinExistence type="predicted"/>
<name>A0ABW5LIL1_9FLAO</name>
<dbReference type="EMBL" id="JBHULE010000019">
    <property type="protein sequence ID" value="MFD2563646.1"/>
    <property type="molecule type" value="Genomic_DNA"/>
</dbReference>
<protein>
    <recommendedName>
        <fullName evidence="3">Addiction module protein</fullName>
    </recommendedName>
</protein>
<keyword evidence="2" id="KW-1185">Reference proteome</keyword>
<evidence type="ECO:0000313" key="1">
    <source>
        <dbReference type="EMBL" id="MFD2563646.1"/>
    </source>
</evidence>